<dbReference type="GO" id="GO:0009824">
    <property type="term" value="F:AMP dimethylallyltransferase activity"/>
    <property type="evidence" value="ECO:0007669"/>
    <property type="project" value="UniProtKB-ARBA"/>
</dbReference>
<keyword evidence="13" id="KW-1185">Reference proteome</keyword>
<dbReference type="PANTHER" id="PTHR11088:SF37">
    <property type="entry name" value="ADENYLATE ISOPENTENYLTRANSFERASE"/>
    <property type="match status" value="1"/>
</dbReference>
<dbReference type="Gene3D" id="1.10.287.890">
    <property type="entry name" value="Crystal structure of tRNA isopentenylpyrophosphate transferase (bh2366) domain"/>
    <property type="match status" value="1"/>
</dbReference>
<evidence type="ECO:0000256" key="7">
    <source>
        <dbReference type="ARBA" id="ARBA00051744"/>
    </source>
</evidence>
<dbReference type="EC" id="2.5.1.112" evidence="10"/>
<keyword evidence="2" id="KW-0808">Transferase</keyword>
<comment type="caution">
    <text evidence="12">The sequence shown here is derived from an EMBL/GenBank/DDBJ whole genome shotgun (WGS) entry which is preliminary data.</text>
</comment>
<dbReference type="PANTHER" id="PTHR11088">
    <property type="entry name" value="TRNA DIMETHYLALLYLTRANSFERASE"/>
    <property type="match status" value="1"/>
</dbReference>
<evidence type="ECO:0000256" key="6">
    <source>
        <dbReference type="ARBA" id="ARBA00022946"/>
    </source>
</evidence>
<keyword evidence="4" id="KW-0547">Nucleotide-binding</keyword>
<comment type="catalytic activity">
    <reaction evidence="7">
        <text>dimethylallyl diphosphate + ATP = N(6)-(dimethylallyl)adenosine 5'-triphosphate + diphosphate</text>
        <dbReference type="Rhea" id="RHEA:36331"/>
        <dbReference type="ChEBI" id="CHEBI:30616"/>
        <dbReference type="ChEBI" id="CHEBI:33019"/>
        <dbReference type="ChEBI" id="CHEBI:57623"/>
        <dbReference type="ChEBI" id="CHEBI:73532"/>
        <dbReference type="EC" id="2.5.1.112"/>
    </reaction>
</comment>
<sequence>MESKGMNGQSPKPKVVFVLGATATGKSKLAIALAQQFDGEVINSDKIQMYDGVPVITNKVTEEECAGVPHHLLGGVHPDADFTAEDFCREASAAIASILAAGRLPVVAGGSNTYIEALVEGDNAAFRAAYDCLFIWLDATPELLEWYTALRVDDMVQRGLVHEARAVFDAGNADYSRGVRRAIGLPEMHDYLLLLELTEREGAVVEAVDLAERFDHAVRQIKANTFGLVLAQQAKIQRLSGMEGWDVRRVDATIVFACMAAGLGQEAWETVVWEPCQEMVKRFLETQTFIPDAADKLPTDVELDEEMAKVFVGFTISPDAAGDAVLALPAVHKDKEAAKGAAPGEGDGDGGNAGIGEAGPDAAGGAGSHAV</sequence>
<dbReference type="AlphaFoldDB" id="A0AAD8SEX5"/>
<evidence type="ECO:0000256" key="11">
    <source>
        <dbReference type="SAM" id="MobiDB-lite"/>
    </source>
</evidence>
<organism evidence="12 13">
    <name type="scientific">Lolium multiflorum</name>
    <name type="common">Italian ryegrass</name>
    <name type="synonym">Lolium perenne subsp. multiflorum</name>
    <dbReference type="NCBI Taxonomy" id="4521"/>
    <lineage>
        <taxon>Eukaryota</taxon>
        <taxon>Viridiplantae</taxon>
        <taxon>Streptophyta</taxon>
        <taxon>Embryophyta</taxon>
        <taxon>Tracheophyta</taxon>
        <taxon>Spermatophyta</taxon>
        <taxon>Magnoliopsida</taxon>
        <taxon>Liliopsida</taxon>
        <taxon>Poales</taxon>
        <taxon>Poaceae</taxon>
        <taxon>BOP clade</taxon>
        <taxon>Pooideae</taxon>
        <taxon>Poodae</taxon>
        <taxon>Poeae</taxon>
        <taxon>Poeae Chloroplast Group 2 (Poeae type)</taxon>
        <taxon>Loliodinae</taxon>
        <taxon>Loliinae</taxon>
        <taxon>Lolium</taxon>
    </lineage>
</organism>
<accession>A0AAD8SEX5</accession>
<comment type="function">
    <text evidence="9">Involved in cytokinin biosynthesis. Catalyzes the transfer of an isopentenyl group from dimethylallyl diphosphate (DMAPP) to ATP and ADP.</text>
</comment>
<comment type="similarity">
    <text evidence="1">Belongs to the IPP transferase family.</text>
</comment>
<name>A0AAD8SEX5_LOLMU</name>
<dbReference type="GO" id="GO:0052381">
    <property type="term" value="F:tRNA dimethylallyltransferase activity"/>
    <property type="evidence" value="ECO:0007669"/>
    <property type="project" value="TreeGrafter"/>
</dbReference>
<dbReference type="FunFam" id="1.10.287.890:FF:000002">
    <property type="entry name" value="Adenylate isopentenyltransferase 5, chloroplastic"/>
    <property type="match status" value="1"/>
</dbReference>
<reference evidence="12" key="1">
    <citation type="submission" date="2023-07" db="EMBL/GenBank/DDBJ databases">
        <title>A chromosome-level genome assembly of Lolium multiflorum.</title>
        <authorList>
            <person name="Chen Y."/>
            <person name="Copetti D."/>
            <person name="Kolliker R."/>
            <person name="Studer B."/>
        </authorList>
    </citation>
    <scope>NUCLEOTIDE SEQUENCE</scope>
    <source>
        <strain evidence="12">02402/16</strain>
        <tissue evidence="12">Leaf</tissue>
    </source>
</reference>
<comment type="catalytic activity">
    <reaction evidence="8">
        <text>dimethylallyl diphosphate + ADP = N(6)-(dimethylallyl)adenosine 5'-diphosphate + diphosphate</text>
        <dbReference type="Rhea" id="RHEA:36327"/>
        <dbReference type="ChEBI" id="CHEBI:33019"/>
        <dbReference type="ChEBI" id="CHEBI:57623"/>
        <dbReference type="ChEBI" id="CHEBI:73533"/>
        <dbReference type="ChEBI" id="CHEBI:456216"/>
        <dbReference type="EC" id="2.5.1.112"/>
    </reaction>
</comment>
<dbReference type="GO" id="GO:0005524">
    <property type="term" value="F:ATP binding"/>
    <property type="evidence" value="ECO:0007669"/>
    <property type="project" value="UniProtKB-KW"/>
</dbReference>
<dbReference type="GO" id="GO:0009691">
    <property type="term" value="P:cytokinin biosynthetic process"/>
    <property type="evidence" value="ECO:0007669"/>
    <property type="project" value="UniProtKB-KW"/>
</dbReference>
<evidence type="ECO:0000256" key="2">
    <source>
        <dbReference type="ARBA" id="ARBA00022679"/>
    </source>
</evidence>
<feature type="region of interest" description="Disordered" evidence="11">
    <location>
        <begin position="336"/>
        <end position="371"/>
    </location>
</feature>
<dbReference type="GO" id="GO:0052622">
    <property type="term" value="F:ATP/ADP dimethylallyltransferase activity"/>
    <property type="evidence" value="ECO:0007669"/>
    <property type="project" value="UniProtKB-EC"/>
</dbReference>
<keyword evidence="5" id="KW-0067">ATP-binding</keyword>
<evidence type="ECO:0000256" key="10">
    <source>
        <dbReference type="ARBA" id="ARBA00066838"/>
    </source>
</evidence>
<keyword evidence="6" id="KW-0809">Transit peptide</keyword>
<evidence type="ECO:0000256" key="1">
    <source>
        <dbReference type="ARBA" id="ARBA00005842"/>
    </source>
</evidence>
<dbReference type="InterPro" id="IPR027417">
    <property type="entry name" value="P-loop_NTPase"/>
</dbReference>
<evidence type="ECO:0000313" key="12">
    <source>
        <dbReference type="EMBL" id="KAK1649948.1"/>
    </source>
</evidence>
<feature type="compositionally biased region" description="Gly residues" evidence="11">
    <location>
        <begin position="343"/>
        <end position="371"/>
    </location>
</feature>
<dbReference type="InterPro" id="IPR039657">
    <property type="entry name" value="Dimethylallyltransferase"/>
</dbReference>
<evidence type="ECO:0000256" key="9">
    <source>
        <dbReference type="ARBA" id="ARBA00055191"/>
    </source>
</evidence>
<gene>
    <name evidence="12" type="ORF">QYE76_067753</name>
</gene>
<dbReference type="Gene3D" id="3.40.50.300">
    <property type="entry name" value="P-loop containing nucleotide triphosphate hydrolases"/>
    <property type="match status" value="1"/>
</dbReference>
<evidence type="ECO:0000256" key="5">
    <source>
        <dbReference type="ARBA" id="ARBA00022840"/>
    </source>
</evidence>
<proteinExistence type="inferred from homology"/>
<dbReference type="Proteomes" id="UP001231189">
    <property type="component" value="Unassembled WGS sequence"/>
</dbReference>
<evidence type="ECO:0000256" key="3">
    <source>
        <dbReference type="ARBA" id="ARBA00022712"/>
    </source>
</evidence>
<protein>
    <recommendedName>
        <fullName evidence="10">adenylate dimethylallyltransferase (ADP/ATP-dependent)</fullName>
        <ecNumber evidence="10">2.5.1.112</ecNumber>
    </recommendedName>
</protein>
<dbReference type="SUPFAM" id="SSF52540">
    <property type="entry name" value="P-loop containing nucleoside triphosphate hydrolases"/>
    <property type="match status" value="1"/>
</dbReference>
<dbReference type="GO" id="GO:0005739">
    <property type="term" value="C:mitochondrion"/>
    <property type="evidence" value="ECO:0007669"/>
    <property type="project" value="TreeGrafter"/>
</dbReference>
<evidence type="ECO:0000313" key="13">
    <source>
        <dbReference type="Proteomes" id="UP001231189"/>
    </source>
</evidence>
<dbReference type="Pfam" id="PF01715">
    <property type="entry name" value="IPPT"/>
    <property type="match status" value="2"/>
</dbReference>
<dbReference type="EMBL" id="JAUUTY010000004">
    <property type="protein sequence ID" value="KAK1649948.1"/>
    <property type="molecule type" value="Genomic_DNA"/>
</dbReference>
<keyword evidence="3" id="KW-0203">Cytokinin biosynthesis</keyword>
<evidence type="ECO:0000256" key="8">
    <source>
        <dbReference type="ARBA" id="ARBA00052386"/>
    </source>
</evidence>
<dbReference type="GO" id="GO:0006400">
    <property type="term" value="P:tRNA modification"/>
    <property type="evidence" value="ECO:0007669"/>
    <property type="project" value="TreeGrafter"/>
</dbReference>
<evidence type="ECO:0000256" key="4">
    <source>
        <dbReference type="ARBA" id="ARBA00022741"/>
    </source>
</evidence>